<dbReference type="InterPro" id="IPR011047">
    <property type="entry name" value="Quinoprotein_ADH-like_sf"/>
</dbReference>
<dbReference type="InterPro" id="IPR007111">
    <property type="entry name" value="NACHT_NTPase"/>
</dbReference>
<comment type="caution">
    <text evidence="3">The sequence shown here is derived from an EMBL/GenBank/DDBJ whole genome shotgun (WGS) entry which is preliminary data.</text>
</comment>
<dbReference type="Gene3D" id="3.40.50.300">
    <property type="entry name" value="P-loop containing nucleotide triphosphate hydrolases"/>
    <property type="match status" value="1"/>
</dbReference>
<evidence type="ECO:0000256" key="1">
    <source>
        <dbReference type="ARBA" id="ARBA00022737"/>
    </source>
</evidence>
<evidence type="ECO:0000313" key="3">
    <source>
        <dbReference type="EMBL" id="CCO37535.1"/>
    </source>
</evidence>
<reference evidence="3 4" key="1">
    <citation type="journal article" date="2013" name="J. Biotechnol.">
        <title>Establishment and interpretation of the genome sequence of the phytopathogenic fungus Rhizoctonia solani AG1-IB isolate 7/3/14.</title>
        <authorList>
            <person name="Wibberg D.W."/>
            <person name="Jelonek L.J."/>
            <person name="Rupp O.R."/>
            <person name="Hennig M.H."/>
            <person name="Eikmeyer F.E."/>
            <person name="Goesmann A.G."/>
            <person name="Hartmann A.H."/>
            <person name="Borriss R.B."/>
            <person name="Grosch R.G."/>
            <person name="Puehler A.P."/>
            <person name="Schlueter A.S."/>
        </authorList>
    </citation>
    <scope>NUCLEOTIDE SEQUENCE [LARGE SCALE GENOMIC DNA]</scope>
    <source>
        <strain evidence="4">AG1-IB / isolate 7/3/14</strain>
    </source>
</reference>
<dbReference type="InterPro" id="IPR056884">
    <property type="entry name" value="NPHP3-like_N"/>
</dbReference>
<evidence type="ECO:0000259" key="2">
    <source>
        <dbReference type="PROSITE" id="PS50837"/>
    </source>
</evidence>
<dbReference type="PROSITE" id="PS50837">
    <property type="entry name" value="NACHT"/>
    <property type="match status" value="1"/>
</dbReference>
<dbReference type="SUPFAM" id="SSF50998">
    <property type="entry name" value="Quinoprotein alcohol dehydrogenase-like"/>
    <property type="match status" value="1"/>
</dbReference>
<dbReference type="AlphaFoldDB" id="M5CEC4"/>
<proteinExistence type="predicted"/>
<feature type="domain" description="NACHT" evidence="2">
    <location>
        <begin position="45"/>
        <end position="190"/>
    </location>
</feature>
<dbReference type="Proteomes" id="UP000012065">
    <property type="component" value="Unassembled WGS sequence"/>
</dbReference>
<evidence type="ECO:0000313" key="4">
    <source>
        <dbReference type="Proteomes" id="UP000012065"/>
    </source>
</evidence>
<sequence>MSPSKAAIYNSAESETIKRGLCTPGTRQPQIDLLLEWARTPDSGKTCWMNGMAGTGKTTIAYTVCSQLERDCQLGASFFCSRTISACRQVKYIIPTIAYQLARFSLPFQYALSKALELDPDAQDRALGVQYQKLIAEPLAEVRSSLPEDFIVVIDALDECENEDSVSQILDQLLSSADTSLIRFLISSRPEKQIAHKMAGRLNGHDDTRLVLHDLDRSTVKADIEAYMRAELKEVPLTDAQWPLVVDCCGELFIYASTVCRYIKNAHETMSLKEAVNTVTTRGSNHGHEKTIDDLYKTLLGTAFGSPGLNDQDKKRMNDILQTVVCAMEPMSVNSIASLLRLDSGDRVGRLLAPLRSVLNVTKGTGLVTTLHASFPNFMLLSDRSTTLYCQPNMRHAAMAEGCLEVIESTEPNFNICALPSSYLFDLEVEGLDKKVSESISPGLLYACRYWSAHLELCQHSPRLMKRVRQFFLSRLLLWMEIINLTKYIRYATSIIQRAERWCIEQKVNEDLIMLVRDASRFVSVYANHPVSQSTPHIYASMLAFWPPSRPISGAYMSRTSGLARPIGMAMDRRQLALIATWKLSSDGIGSIGLTADGTRLVAPSENGIEVYDTATGESVASLTDDCAKKVYYVAISGDGTRVAFSQHNGIPYVWETRNRSMVTQLLPDGISGVSSIAVS</sequence>
<dbReference type="HOGENOM" id="CLU_000288_6_0_1"/>
<organism evidence="3 4">
    <name type="scientific">Thanatephorus cucumeris (strain AG1-IB / isolate 7/3/14)</name>
    <name type="common">Lettuce bottom rot fungus</name>
    <name type="synonym">Rhizoctonia solani</name>
    <dbReference type="NCBI Taxonomy" id="1108050"/>
    <lineage>
        <taxon>Eukaryota</taxon>
        <taxon>Fungi</taxon>
        <taxon>Dikarya</taxon>
        <taxon>Basidiomycota</taxon>
        <taxon>Agaricomycotina</taxon>
        <taxon>Agaricomycetes</taxon>
        <taxon>Cantharellales</taxon>
        <taxon>Ceratobasidiaceae</taxon>
        <taxon>Rhizoctonia</taxon>
        <taxon>Rhizoctonia solani AG-1</taxon>
    </lineage>
</organism>
<dbReference type="SUPFAM" id="SSF52540">
    <property type="entry name" value="P-loop containing nucleoside triphosphate hydrolases"/>
    <property type="match status" value="1"/>
</dbReference>
<keyword evidence="1" id="KW-0677">Repeat</keyword>
<protein>
    <submittedName>
        <fullName evidence="3">Vegetative incompatibility protein HET-E-1</fullName>
    </submittedName>
</protein>
<dbReference type="Gene3D" id="2.130.10.10">
    <property type="entry name" value="YVTN repeat-like/Quinoprotein amine dehydrogenase"/>
    <property type="match status" value="1"/>
</dbReference>
<accession>M5CEC4</accession>
<dbReference type="EMBL" id="CAOJ01017256">
    <property type="protein sequence ID" value="CCO37535.1"/>
    <property type="molecule type" value="Genomic_DNA"/>
</dbReference>
<dbReference type="PANTHER" id="PTHR10039:SF14">
    <property type="entry name" value="NACHT DOMAIN-CONTAINING PROTEIN"/>
    <property type="match status" value="1"/>
</dbReference>
<dbReference type="PANTHER" id="PTHR10039">
    <property type="entry name" value="AMELOGENIN"/>
    <property type="match status" value="1"/>
</dbReference>
<dbReference type="InterPro" id="IPR027417">
    <property type="entry name" value="P-loop_NTPase"/>
</dbReference>
<dbReference type="Pfam" id="PF24883">
    <property type="entry name" value="NPHP3_N"/>
    <property type="match status" value="1"/>
</dbReference>
<gene>
    <name evidence="3" type="ORF">BN14_11691</name>
</gene>
<name>M5CEC4_THACB</name>
<dbReference type="InterPro" id="IPR015943">
    <property type="entry name" value="WD40/YVTN_repeat-like_dom_sf"/>
</dbReference>